<proteinExistence type="predicted"/>
<evidence type="ECO:0000256" key="1">
    <source>
        <dbReference type="SAM" id="MobiDB-lite"/>
    </source>
</evidence>
<accession>A0AAJ0ECY1</accession>
<protein>
    <submittedName>
        <fullName evidence="2">Uncharacterized protein</fullName>
    </submittedName>
</protein>
<reference evidence="2" key="1">
    <citation type="submission" date="2021-06" db="EMBL/GenBank/DDBJ databases">
        <title>Comparative genomics, transcriptomics and evolutionary studies reveal genomic signatures of adaptation to plant cell wall in hemibiotrophic fungi.</title>
        <authorList>
            <consortium name="DOE Joint Genome Institute"/>
            <person name="Baroncelli R."/>
            <person name="Diaz J.F."/>
            <person name="Benocci T."/>
            <person name="Peng M."/>
            <person name="Battaglia E."/>
            <person name="Haridas S."/>
            <person name="Andreopoulos W."/>
            <person name="Labutti K."/>
            <person name="Pangilinan J."/>
            <person name="Floch G.L."/>
            <person name="Makela M.R."/>
            <person name="Henrissat B."/>
            <person name="Grigoriev I.V."/>
            <person name="Crouch J.A."/>
            <person name="De Vries R.P."/>
            <person name="Sukno S.A."/>
            <person name="Thon M.R."/>
        </authorList>
    </citation>
    <scope>NUCLEOTIDE SEQUENCE</scope>
    <source>
        <strain evidence="2">CBS 102054</strain>
    </source>
</reference>
<dbReference type="RefSeq" id="XP_060441062.1">
    <property type="nucleotide sequence ID" value="XM_060591100.1"/>
</dbReference>
<gene>
    <name evidence="2" type="ORF">BDP81DRAFT_436082</name>
</gene>
<keyword evidence="3" id="KW-1185">Reference proteome</keyword>
<evidence type="ECO:0000313" key="2">
    <source>
        <dbReference type="EMBL" id="KAK1625067.1"/>
    </source>
</evidence>
<organism evidence="2 3">
    <name type="scientific">Colletotrichum phormii</name>
    <dbReference type="NCBI Taxonomy" id="359342"/>
    <lineage>
        <taxon>Eukaryota</taxon>
        <taxon>Fungi</taxon>
        <taxon>Dikarya</taxon>
        <taxon>Ascomycota</taxon>
        <taxon>Pezizomycotina</taxon>
        <taxon>Sordariomycetes</taxon>
        <taxon>Hypocreomycetidae</taxon>
        <taxon>Glomerellales</taxon>
        <taxon>Glomerellaceae</taxon>
        <taxon>Colletotrichum</taxon>
        <taxon>Colletotrichum acutatum species complex</taxon>
    </lineage>
</organism>
<evidence type="ECO:0000313" key="3">
    <source>
        <dbReference type="Proteomes" id="UP001243989"/>
    </source>
</evidence>
<feature type="region of interest" description="Disordered" evidence="1">
    <location>
        <begin position="1"/>
        <end position="47"/>
    </location>
</feature>
<feature type="compositionally biased region" description="Basic residues" evidence="1">
    <location>
        <begin position="17"/>
        <end position="28"/>
    </location>
</feature>
<sequence length="62" mass="7075">MRLRERKGSQDGQCLKVRMRHHTARSRAPRSWASVPSGRRQSSGKTVRSILLGLASCRQDRD</sequence>
<dbReference type="EMBL" id="JAHMHQ010000021">
    <property type="protein sequence ID" value="KAK1625067.1"/>
    <property type="molecule type" value="Genomic_DNA"/>
</dbReference>
<dbReference type="GeneID" id="85475962"/>
<dbReference type="AlphaFoldDB" id="A0AAJ0ECY1"/>
<comment type="caution">
    <text evidence="2">The sequence shown here is derived from an EMBL/GenBank/DDBJ whole genome shotgun (WGS) entry which is preliminary data.</text>
</comment>
<name>A0AAJ0ECY1_9PEZI</name>
<dbReference type="Proteomes" id="UP001243989">
    <property type="component" value="Unassembled WGS sequence"/>
</dbReference>